<keyword evidence="2" id="KW-1185">Reference proteome</keyword>
<comment type="caution">
    <text evidence="1">The sequence shown here is derived from an EMBL/GenBank/DDBJ whole genome shotgun (WGS) entry which is preliminary data.</text>
</comment>
<dbReference type="EMBL" id="AAMT01000006">
    <property type="protein sequence ID" value="EAQ13048.1"/>
    <property type="molecule type" value="Genomic_DNA"/>
</dbReference>
<organism evidence="1 2">
    <name type="scientific">Maritimibacter alkaliphilus HTCC2654</name>
    <dbReference type="NCBI Taxonomy" id="314271"/>
    <lineage>
        <taxon>Bacteria</taxon>
        <taxon>Pseudomonadati</taxon>
        <taxon>Pseudomonadota</taxon>
        <taxon>Alphaproteobacteria</taxon>
        <taxon>Rhodobacterales</taxon>
        <taxon>Roseobacteraceae</taxon>
        <taxon>Maritimibacter</taxon>
    </lineage>
</organism>
<dbReference type="AlphaFoldDB" id="A3VFD3"/>
<sequence>MQKRHDANLENRIEELYRVGFAKFYFWELYLWYDADRLSKNVFRDIDARYREAGGESVLQQIETRDFTIILEADELSDVLVE</sequence>
<evidence type="ECO:0000313" key="1">
    <source>
        <dbReference type="EMBL" id="EAQ13048.1"/>
    </source>
</evidence>
<reference evidence="1 2" key="1">
    <citation type="journal article" date="2010" name="J. Bacteriol.">
        <title>Genome sequences of Pelagibaca bermudensis HTCC2601T and Maritimibacter alkaliphilus HTCC2654T, the type strains of two marine Roseobacter genera.</title>
        <authorList>
            <person name="Thrash J.C."/>
            <person name="Cho J.C."/>
            <person name="Ferriera S."/>
            <person name="Johnson J."/>
            <person name="Vergin K.L."/>
            <person name="Giovannoni S.J."/>
        </authorList>
    </citation>
    <scope>NUCLEOTIDE SEQUENCE [LARGE SCALE GENOMIC DNA]</scope>
    <source>
        <strain evidence="1 2">HTCC2654</strain>
    </source>
</reference>
<protein>
    <submittedName>
        <fullName evidence="1">Uncharacterized protein</fullName>
    </submittedName>
</protein>
<dbReference type="Proteomes" id="UP000002931">
    <property type="component" value="Unassembled WGS sequence"/>
</dbReference>
<evidence type="ECO:0000313" key="2">
    <source>
        <dbReference type="Proteomes" id="UP000002931"/>
    </source>
</evidence>
<proteinExistence type="predicted"/>
<gene>
    <name evidence="1" type="ORF">RB2654_11138</name>
</gene>
<dbReference type="HOGENOM" id="CLU_2554248_0_0_5"/>
<name>A3VFD3_9RHOB</name>
<accession>A3VFD3</accession>